<dbReference type="Proteomes" id="UP000216852">
    <property type="component" value="Unassembled WGS sequence"/>
</dbReference>
<evidence type="ECO:0000313" key="2">
    <source>
        <dbReference type="EMBL" id="PAD98120.1"/>
    </source>
</evidence>
<feature type="region of interest" description="Disordered" evidence="1">
    <location>
        <begin position="1"/>
        <end position="25"/>
    </location>
</feature>
<comment type="caution">
    <text evidence="2">The sequence shown here is derived from an EMBL/GenBank/DDBJ whole genome shotgun (WGS) entry which is preliminary data.</text>
</comment>
<keyword evidence="3" id="KW-1185">Reference proteome</keyword>
<sequence>MAGRKKKLTDTLQGNRSKDELAERKQAEEELYQFKPITSDIPAWLDTAGKKEYKRILPLLEELPIADLDKSLILLYCSHYATFIKANQDIKKNGITIEHVGAYGKYMKKNPAVEIANAASKEIKSIASSLGMSIDSRMRIVTPEVKEEQDDFAELARR</sequence>
<gene>
    <name evidence="2" type="ORF">CHH48_18925</name>
</gene>
<protein>
    <recommendedName>
        <fullName evidence="4">Phage terminase small subunit P27 family</fullName>
    </recommendedName>
</protein>
<dbReference type="InterPro" id="IPR006448">
    <property type="entry name" value="Phage_term_ssu_P27"/>
</dbReference>
<name>A0ABX4GTD7_9BACI</name>
<organism evidence="2 3">
    <name type="scientific">Terribacillus saccharophilus</name>
    <dbReference type="NCBI Taxonomy" id="361277"/>
    <lineage>
        <taxon>Bacteria</taxon>
        <taxon>Bacillati</taxon>
        <taxon>Bacillota</taxon>
        <taxon>Bacilli</taxon>
        <taxon>Bacillales</taxon>
        <taxon>Bacillaceae</taxon>
        <taxon>Terribacillus</taxon>
    </lineage>
</organism>
<dbReference type="NCBIfam" id="TIGR01558">
    <property type="entry name" value="sm_term_P27"/>
    <property type="match status" value="1"/>
</dbReference>
<evidence type="ECO:0008006" key="4">
    <source>
        <dbReference type="Google" id="ProtNLM"/>
    </source>
</evidence>
<dbReference type="Pfam" id="PF05119">
    <property type="entry name" value="Terminase_4"/>
    <property type="match status" value="1"/>
</dbReference>
<evidence type="ECO:0000313" key="3">
    <source>
        <dbReference type="Proteomes" id="UP000216852"/>
    </source>
</evidence>
<reference evidence="2 3" key="1">
    <citation type="submission" date="2017-07" db="EMBL/GenBank/DDBJ databases">
        <title>Isolation and whole genome analysis of endospore-forming bacteria from heroin.</title>
        <authorList>
            <person name="Kalinowski J."/>
            <person name="Ahrens B."/>
            <person name="Al-Dilaimi A."/>
            <person name="Winkler A."/>
            <person name="Wibberg D."/>
            <person name="Schleenbecker U."/>
            <person name="Ruckert C."/>
            <person name="Wolfel R."/>
            <person name="Grass G."/>
        </authorList>
    </citation>
    <scope>NUCLEOTIDE SEQUENCE [LARGE SCALE GENOMIC DNA]</scope>
    <source>
        <strain evidence="2 3">7517-1</strain>
    </source>
</reference>
<evidence type="ECO:0000256" key="1">
    <source>
        <dbReference type="SAM" id="MobiDB-lite"/>
    </source>
</evidence>
<accession>A0ABX4GTD7</accession>
<dbReference type="EMBL" id="NPBJ01000044">
    <property type="protein sequence ID" value="PAD98120.1"/>
    <property type="molecule type" value="Genomic_DNA"/>
</dbReference>
<proteinExistence type="predicted"/>
<dbReference type="RefSeq" id="WP_095220809.1">
    <property type="nucleotide sequence ID" value="NZ_NPBJ01000044.1"/>
</dbReference>
<feature type="compositionally biased region" description="Basic and acidic residues" evidence="1">
    <location>
        <begin position="16"/>
        <end position="25"/>
    </location>
</feature>